<evidence type="ECO:0000256" key="1">
    <source>
        <dbReference type="ARBA" id="ARBA00022737"/>
    </source>
</evidence>
<feature type="repeat" description="PPR" evidence="2">
    <location>
        <begin position="487"/>
        <end position="521"/>
    </location>
</feature>
<dbReference type="PROSITE" id="PS51375">
    <property type="entry name" value="PPR"/>
    <property type="match status" value="5"/>
</dbReference>
<dbReference type="PANTHER" id="PTHR47926">
    <property type="entry name" value="PENTATRICOPEPTIDE REPEAT-CONTAINING PROTEIN"/>
    <property type="match status" value="1"/>
</dbReference>
<dbReference type="Pfam" id="PF20431">
    <property type="entry name" value="E_motif"/>
    <property type="match status" value="1"/>
</dbReference>
<keyword evidence="3" id="KW-1185">Reference proteome</keyword>
<dbReference type="InterPro" id="IPR002885">
    <property type="entry name" value="PPR_rpt"/>
</dbReference>
<gene>
    <name evidence="4" type="primary">LOC111016857</name>
</gene>
<dbReference type="AlphaFoldDB" id="A0A6J1D1Z6"/>
<dbReference type="KEGG" id="mcha:111016857"/>
<reference evidence="4" key="1">
    <citation type="submission" date="2025-08" db="UniProtKB">
        <authorList>
            <consortium name="RefSeq"/>
        </authorList>
    </citation>
    <scope>IDENTIFICATION</scope>
    <source>
        <strain evidence="4">OHB3-1</strain>
    </source>
</reference>
<dbReference type="RefSeq" id="XP_022148095.1">
    <property type="nucleotide sequence ID" value="XM_022292403.1"/>
</dbReference>
<dbReference type="InterPro" id="IPR046960">
    <property type="entry name" value="PPR_At4g14850-like_plant"/>
</dbReference>
<feature type="repeat" description="PPR" evidence="2">
    <location>
        <begin position="347"/>
        <end position="381"/>
    </location>
</feature>
<protein>
    <submittedName>
        <fullName evidence="4">Pentatricopeptide repeat-containing protein At1g17630</fullName>
    </submittedName>
</protein>
<dbReference type="FunFam" id="1.25.40.10:FF:000280">
    <property type="entry name" value="Pentatricopeptide repeat-containing protein"/>
    <property type="match status" value="1"/>
</dbReference>
<organism evidence="3 4">
    <name type="scientific">Momordica charantia</name>
    <name type="common">Bitter gourd</name>
    <name type="synonym">Balsam pear</name>
    <dbReference type="NCBI Taxonomy" id="3673"/>
    <lineage>
        <taxon>Eukaryota</taxon>
        <taxon>Viridiplantae</taxon>
        <taxon>Streptophyta</taxon>
        <taxon>Embryophyta</taxon>
        <taxon>Tracheophyta</taxon>
        <taxon>Spermatophyta</taxon>
        <taxon>Magnoliopsida</taxon>
        <taxon>eudicotyledons</taxon>
        <taxon>Gunneridae</taxon>
        <taxon>Pentapetalae</taxon>
        <taxon>rosids</taxon>
        <taxon>fabids</taxon>
        <taxon>Cucurbitales</taxon>
        <taxon>Cucurbitaceae</taxon>
        <taxon>Momordiceae</taxon>
        <taxon>Momordica</taxon>
    </lineage>
</organism>
<dbReference type="PANTHER" id="PTHR47926:SF389">
    <property type="entry name" value="PENTATRICOPEPTIDE PROTEIN-RELATED"/>
    <property type="match status" value="1"/>
</dbReference>
<dbReference type="Pfam" id="PF13041">
    <property type="entry name" value="PPR_2"/>
    <property type="match status" value="3"/>
</dbReference>
<accession>A0A6J1D1Z6</accession>
<name>A0A6J1D1Z6_MOMCH</name>
<keyword evidence="1" id="KW-0677">Repeat</keyword>
<dbReference type="InterPro" id="IPR011990">
    <property type="entry name" value="TPR-like_helical_dom_sf"/>
</dbReference>
<dbReference type="Proteomes" id="UP000504603">
    <property type="component" value="Unplaced"/>
</dbReference>
<dbReference type="OrthoDB" id="881013at2759"/>
<evidence type="ECO:0000313" key="4">
    <source>
        <dbReference type="RefSeq" id="XP_022148095.1"/>
    </source>
</evidence>
<dbReference type="GO" id="GO:0003723">
    <property type="term" value="F:RNA binding"/>
    <property type="evidence" value="ECO:0007669"/>
    <property type="project" value="InterPro"/>
</dbReference>
<feature type="repeat" description="PPR" evidence="2">
    <location>
        <begin position="386"/>
        <end position="420"/>
    </location>
</feature>
<dbReference type="GeneID" id="111016857"/>
<dbReference type="InterPro" id="IPR046848">
    <property type="entry name" value="E_motif"/>
</dbReference>
<dbReference type="NCBIfam" id="TIGR00756">
    <property type="entry name" value="PPR"/>
    <property type="match status" value="6"/>
</dbReference>
<dbReference type="Gene3D" id="1.25.40.10">
    <property type="entry name" value="Tetratricopeptide repeat domain"/>
    <property type="match status" value="4"/>
</dbReference>
<dbReference type="FunFam" id="1.25.40.10:FF:000144">
    <property type="entry name" value="Pentatricopeptide repeat-containing protein, mitochondrial"/>
    <property type="match status" value="1"/>
</dbReference>
<dbReference type="GO" id="GO:0009451">
    <property type="term" value="P:RNA modification"/>
    <property type="evidence" value="ECO:0007669"/>
    <property type="project" value="InterPro"/>
</dbReference>
<feature type="repeat" description="PPR" evidence="2">
    <location>
        <begin position="211"/>
        <end position="245"/>
    </location>
</feature>
<dbReference type="Pfam" id="PF01535">
    <property type="entry name" value="PPR"/>
    <property type="match status" value="5"/>
</dbReference>
<dbReference type="FunFam" id="1.25.40.10:FF:000393">
    <property type="entry name" value="Pentatricopeptide repeat-containing protein At1g20230"/>
    <property type="match status" value="2"/>
</dbReference>
<feature type="repeat" description="PPR" evidence="2">
    <location>
        <begin position="246"/>
        <end position="280"/>
    </location>
</feature>
<evidence type="ECO:0000256" key="2">
    <source>
        <dbReference type="PROSITE-ProRule" id="PRU00708"/>
    </source>
</evidence>
<sequence length="708" mass="78818">MLYASSYQRFKSASFCFPQSSINFPFHFRFYFKSHLFSITYDELLDSFDHLLRQCSGTQHCKQVHSATVVTGACCSAFVAARLVSVYARSGLVFDARKVFDTAPFEGLSNLLLWNSIIRANVSHGYCGEVLQLYGKMRRLGVLGDGFTFPLVLRASSNLGSFNLCKNLHCHVVQFGFQNHLHVVNELIGMYAKLGRMGDAQKVFDKMRLKSVVSWNTMVSGFAYNYDVDGASRMFLKMESEGVEPNPVTWTSLLSSHARCGHLEGTMALFSRMRMKGIGATAEMLAVVLSVCADLATLDRGQMIHGYIIKGGFEDYLFAKNALITVYGKGGDIRDAEKLFHEMEVKNLVSWNALISSYAESGLCDKAFEVFSQLEKMDVYPEMKPNVITWSAVICGFASKGLGEESLEVFRQMQLADVKANSVTISSVFSVCAMLAALNLGREMHGHVIRALMDDNILVGNGLINMYTKCGNFKPGCLVFEKLENRDLISWNSMIAGYGFHGLGKDALTAFDQMIKSGFIPDDVTFIAALSACSHAGLVAEGRWLFDQMLQNFRIKPQMEHYACMVDLLGRAGLIEEASNIVKGMPIQPNAYVWSALLNSCRMHKDTDIAEETALQISNLNSEIIGSHMLLSNIFAACSRWEDSARVRILARTKGLMIVPGRSWIEVKKKVYMFKAGNSIEGLEKVDEILHDLALQIEGHDFDDSIIE</sequence>
<evidence type="ECO:0000313" key="3">
    <source>
        <dbReference type="Proteomes" id="UP000504603"/>
    </source>
</evidence>
<proteinExistence type="predicted"/>